<organism evidence="2 3">
    <name type="scientific">Batillaria attramentaria</name>
    <dbReference type="NCBI Taxonomy" id="370345"/>
    <lineage>
        <taxon>Eukaryota</taxon>
        <taxon>Metazoa</taxon>
        <taxon>Spiralia</taxon>
        <taxon>Lophotrochozoa</taxon>
        <taxon>Mollusca</taxon>
        <taxon>Gastropoda</taxon>
        <taxon>Caenogastropoda</taxon>
        <taxon>Sorbeoconcha</taxon>
        <taxon>Cerithioidea</taxon>
        <taxon>Batillariidae</taxon>
        <taxon>Batillaria</taxon>
    </lineage>
</organism>
<gene>
    <name evidence="2" type="ORF">BaRGS_00022524</name>
</gene>
<sequence length="230" mass="25654">MTVQILKTSTRSVNPRRVVDVLIRRRIERSLSLTELSRLLRARLKPHGGEALIPGAQTSIALPIEDLRLMLKQNGELLKLFSEQRKRKRTVHSEEESSSDESETYAAQPRASQKQNGGTKKTRATPGGTDEPQVPTAAREKAMSLGDDDIEEDIDLLIANNEPAVGPDESDALDEIEQEYDADEHVGEAVGTVKKIKDKVTKKLDSKEDEKKRAGEFQQKLDAVLRPSYD</sequence>
<dbReference type="EMBL" id="JACVVK020000182">
    <property type="protein sequence ID" value="KAK7486201.1"/>
    <property type="molecule type" value="Genomic_DNA"/>
</dbReference>
<feature type="region of interest" description="Disordered" evidence="1">
    <location>
        <begin position="205"/>
        <end position="230"/>
    </location>
</feature>
<reference evidence="2 3" key="1">
    <citation type="journal article" date="2023" name="Sci. Data">
        <title>Genome assembly of the Korean intertidal mud-creeper Batillaria attramentaria.</title>
        <authorList>
            <person name="Patra A.K."/>
            <person name="Ho P.T."/>
            <person name="Jun S."/>
            <person name="Lee S.J."/>
            <person name="Kim Y."/>
            <person name="Won Y.J."/>
        </authorList>
    </citation>
    <scope>NUCLEOTIDE SEQUENCE [LARGE SCALE GENOMIC DNA]</scope>
    <source>
        <strain evidence="2">Wonlab-2016</strain>
    </source>
</reference>
<feature type="region of interest" description="Disordered" evidence="1">
    <location>
        <begin position="84"/>
        <end position="141"/>
    </location>
</feature>
<evidence type="ECO:0000313" key="3">
    <source>
        <dbReference type="Proteomes" id="UP001519460"/>
    </source>
</evidence>
<comment type="caution">
    <text evidence="2">The sequence shown here is derived from an EMBL/GenBank/DDBJ whole genome shotgun (WGS) entry which is preliminary data.</text>
</comment>
<keyword evidence="3" id="KW-1185">Reference proteome</keyword>
<evidence type="ECO:0000256" key="1">
    <source>
        <dbReference type="SAM" id="MobiDB-lite"/>
    </source>
</evidence>
<dbReference type="AlphaFoldDB" id="A0ABD0KGU7"/>
<name>A0ABD0KGU7_9CAEN</name>
<feature type="compositionally biased region" description="Basic and acidic residues" evidence="1">
    <location>
        <begin position="205"/>
        <end position="215"/>
    </location>
</feature>
<accession>A0ABD0KGU7</accession>
<feature type="compositionally biased region" description="Polar residues" evidence="1">
    <location>
        <begin position="110"/>
        <end position="119"/>
    </location>
</feature>
<protein>
    <submittedName>
        <fullName evidence="2">Uncharacterized protein</fullName>
    </submittedName>
</protein>
<dbReference type="Proteomes" id="UP001519460">
    <property type="component" value="Unassembled WGS sequence"/>
</dbReference>
<evidence type="ECO:0000313" key="2">
    <source>
        <dbReference type="EMBL" id="KAK7486201.1"/>
    </source>
</evidence>
<proteinExistence type="predicted"/>